<dbReference type="GeneID" id="6495514"/>
<evidence type="ECO:0000256" key="2">
    <source>
        <dbReference type="SAM" id="SignalP"/>
    </source>
</evidence>
<dbReference type="STRING" id="7217.B3MHJ4"/>
<proteinExistence type="predicted"/>
<dbReference type="EMBL" id="CH902619">
    <property type="protein sequence ID" value="EDV35830.1"/>
    <property type="molecule type" value="Genomic_DNA"/>
</dbReference>
<dbReference type="OrthoDB" id="7867761at2759"/>
<keyword evidence="4" id="KW-1185">Reference proteome</keyword>
<evidence type="ECO:0000256" key="1">
    <source>
        <dbReference type="SAM" id="MobiDB-lite"/>
    </source>
</evidence>
<dbReference type="Proteomes" id="UP000007801">
    <property type="component" value="Unassembled WGS sequence"/>
</dbReference>
<feature type="signal peptide" evidence="2">
    <location>
        <begin position="1"/>
        <end position="22"/>
    </location>
</feature>
<sequence length="123" mass="13448">MKLFCLVLVIYVVALTLFGVDGRGGGTTNGLEEPKFVGLFQRARRHVPGITRLQGGLMANEPPPPPKIRSRRDALEELLVANEHPPPPPQFRQRRQAPPGMPPPPDGMPPPPDGMPPPPQFLL</sequence>
<dbReference type="PhylomeDB" id="B3MHJ4"/>
<dbReference type="eggNOG" id="ENOG502TCCN">
    <property type="taxonomic scope" value="Eukaryota"/>
</dbReference>
<organism evidence="3 4">
    <name type="scientific">Drosophila ananassae</name>
    <name type="common">Fruit fly</name>
    <dbReference type="NCBI Taxonomy" id="7217"/>
    <lineage>
        <taxon>Eukaryota</taxon>
        <taxon>Metazoa</taxon>
        <taxon>Ecdysozoa</taxon>
        <taxon>Arthropoda</taxon>
        <taxon>Hexapoda</taxon>
        <taxon>Insecta</taxon>
        <taxon>Pterygota</taxon>
        <taxon>Neoptera</taxon>
        <taxon>Endopterygota</taxon>
        <taxon>Diptera</taxon>
        <taxon>Brachycera</taxon>
        <taxon>Muscomorpha</taxon>
        <taxon>Ephydroidea</taxon>
        <taxon>Drosophilidae</taxon>
        <taxon>Drosophila</taxon>
        <taxon>Sophophora</taxon>
    </lineage>
</organism>
<keyword evidence="2" id="KW-0732">Signal</keyword>
<dbReference type="InParanoid" id="B3MHJ4"/>
<accession>B3MHJ4</accession>
<protein>
    <submittedName>
        <fullName evidence="3">Uncharacterized protein</fullName>
    </submittedName>
</protein>
<reference evidence="3 4" key="1">
    <citation type="journal article" date="2007" name="Nature">
        <title>Evolution of genes and genomes on the Drosophila phylogeny.</title>
        <authorList>
            <consortium name="Drosophila 12 Genomes Consortium"/>
            <person name="Clark A.G."/>
            <person name="Eisen M.B."/>
            <person name="Smith D.R."/>
            <person name="Bergman C.M."/>
            <person name="Oliver B."/>
            <person name="Markow T.A."/>
            <person name="Kaufman T.C."/>
            <person name="Kellis M."/>
            <person name="Gelbart W."/>
            <person name="Iyer V.N."/>
            <person name="Pollard D.A."/>
            <person name="Sackton T.B."/>
            <person name="Larracuente A.M."/>
            <person name="Singh N.D."/>
            <person name="Abad J.P."/>
            <person name="Abt D.N."/>
            <person name="Adryan B."/>
            <person name="Aguade M."/>
            <person name="Akashi H."/>
            <person name="Anderson W.W."/>
            <person name="Aquadro C.F."/>
            <person name="Ardell D.H."/>
            <person name="Arguello R."/>
            <person name="Artieri C.G."/>
            <person name="Barbash D.A."/>
            <person name="Barker D."/>
            <person name="Barsanti P."/>
            <person name="Batterham P."/>
            <person name="Batzoglou S."/>
            <person name="Begun D."/>
            <person name="Bhutkar A."/>
            <person name="Blanco E."/>
            <person name="Bosak S.A."/>
            <person name="Bradley R.K."/>
            <person name="Brand A.D."/>
            <person name="Brent M.R."/>
            <person name="Brooks A.N."/>
            <person name="Brown R.H."/>
            <person name="Butlin R.K."/>
            <person name="Caggese C."/>
            <person name="Calvi B.R."/>
            <person name="Bernardo de Carvalho A."/>
            <person name="Caspi A."/>
            <person name="Castrezana S."/>
            <person name="Celniker S.E."/>
            <person name="Chang J.L."/>
            <person name="Chapple C."/>
            <person name="Chatterji S."/>
            <person name="Chinwalla A."/>
            <person name="Civetta A."/>
            <person name="Clifton S.W."/>
            <person name="Comeron J.M."/>
            <person name="Costello J.C."/>
            <person name="Coyne J.A."/>
            <person name="Daub J."/>
            <person name="David R.G."/>
            <person name="Delcher A.L."/>
            <person name="Delehaunty K."/>
            <person name="Do C.B."/>
            <person name="Ebling H."/>
            <person name="Edwards K."/>
            <person name="Eickbush T."/>
            <person name="Evans J.D."/>
            <person name="Filipski A."/>
            <person name="Findeiss S."/>
            <person name="Freyhult E."/>
            <person name="Fulton L."/>
            <person name="Fulton R."/>
            <person name="Garcia A.C."/>
            <person name="Gardiner A."/>
            <person name="Garfield D.A."/>
            <person name="Garvin B.E."/>
            <person name="Gibson G."/>
            <person name="Gilbert D."/>
            <person name="Gnerre S."/>
            <person name="Godfrey J."/>
            <person name="Good R."/>
            <person name="Gotea V."/>
            <person name="Gravely B."/>
            <person name="Greenberg A.J."/>
            <person name="Griffiths-Jones S."/>
            <person name="Gross S."/>
            <person name="Guigo R."/>
            <person name="Gustafson E.A."/>
            <person name="Haerty W."/>
            <person name="Hahn M.W."/>
            <person name="Halligan D.L."/>
            <person name="Halpern A.L."/>
            <person name="Halter G.M."/>
            <person name="Han M.V."/>
            <person name="Heger A."/>
            <person name="Hillier L."/>
            <person name="Hinrichs A.S."/>
            <person name="Holmes I."/>
            <person name="Hoskins R.A."/>
            <person name="Hubisz M.J."/>
            <person name="Hultmark D."/>
            <person name="Huntley M.A."/>
            <person name="Jaffe D.B."/>
            <person name="Jagadeeshan S."/>
            <person name="Jeck W.R."/>
            <person name="Johnson J."/>
            <person name="Jones C.D."/>
            <person name="Jordan W.C."/>
            <person name="Karpen G.H."/>
            <person name="Kataoka E."/>
            <person name="Keightley P.D."/>
            <person name="Kheradpour P."/>
            <person name="Kirkness E.F."/>
            <person name="Koerich L.B."/>
            <person name="Kristiansen K."/>
            <person name="Kudrna D."/>
            <person name="Kulathinal R.J."/>
            <person name="Kumar S."/>
            <person name="Kwok R."/>
            <person name="Lander E."/>
            <person name="Langley C.H."/>
            <person name="Lapoint R."/>
            <person name="Lazzaro B.P."/>
            <person name="Lee S.J."/>
            <person name="Levesque L."/>
            <person name="Li R."/>
            <person name="Lin C.F."/>
            <person name="Lin M.F."/>
            <person name="Lindblad-Toh K."/>
            <person name="Llopart A."/>
            <person name="Long M."/>
            <person name="Low L."/>
            <person name="Lozovsky E."/>
            <person name="Lu J."/>
            <person name="Luo M."/>
            <person name="Machado C.A."/>
            <person name="Makalowski W."/>
            <person name="Marzo M."/>
            <person name="Matsuda M."/>
            <person name="Matzkin L."/>
            <person name="McAllister B."/>
            <person name="McBride C.S."/>
            <person name="McKernan B."/>
            <person name="McKernan K."/>
            <person name="Mendez-Lago M."/>
            <person name="Minx P."/>
            <person name="Mollenhauer M.U."/>
            <person name="Montooth K."/>
            <person name="Mount S.M."/>
            <person name="Mu X."/>
            <person name="Myers E."/>
            <person name="Negre B."/>
            <person name="Newfeld S."/>
            <person name="Nielsen R."/>
            <person name="Noor M.A."/>
            <person name="O'Grady P."/>
            <person name="Pachter L."/>
            <person name="Papaceit M."/>
            <person name="Parisi M.J."/>
            <person name="Parisi M."/>
            <person name="Parts L."/>
            <person name="Pedersen J.S."/>
            <person name="Pesole G."/>
            <person name="Phillippy A.M."/>
            <person name="Ponting C.P."/>
            <person name="Pop M."/>
            <person name="Porcelli D."/>
            <person name="Powell J.R."/>
            <person name="Prohaska S."/>
            <person name="Pruitt K."/>
            <person name="Puig M."/>
            <person name="Quesneville H."/>
            <person name="Ram K.R."/>
            <person name="Rand D."/>
            <person name="Rasmussen M.D."/>
            <person name="Reed L.K."/>
            <person name="Reenan R."/>
            <person name="Reily A."/>
            <person name="Remington K.A."/>
            <person name="Rieger T.T."/>
            <person name="Ritchie M.G."/>
            <person name="Robin C."/>
            <person name="Rogers Y.H."/>
            <person name="Rohde C."/>
            <person name="Rozas J."/>
            <person name="Rubenfield M.J."/>
            <person name="Ruiz A."/>
            <person name="Russo S."/>
            <person name="Salzberg S.L."/>
            <person name="Sanchez-Gracia A."/>
            <person name="Saranga D.J."/>
            <person name="Sato H."/>
            <person name="Schaeffer S.W."/>
            <person name="Schatz M.C."/>
            <person name="Schlenke T."/>
            <person name="Schwartz R."/>
            <person name="Segarra C."/>
            <person name="Singh R.S."/>
            <person name="Sirot L."/>
            <person name="Sirota M."/>
            <person name="Sisneros N.B."/>
            <person name="Smith C.D."/>
            <person name="Smith T.F."/>
            <person name="Spieth J."/>
            <person name="Stage D.E."/>
            <person name="Stark A."/>
            <person name="Stephan W."/>
            <person name="Strausberg R.L."/>
            <person name="Strempel S."/>
            <person name="Sturgill D."/>
            <person name="Sutton G."/>
            <person name="Sutton G.G."/>
            <person name="Tao W."/>
            <person name="Teichmann S."/>
            <person name="Tobari Y.N."/>
            <person name="Tomimura Y."/>
            <person name="Tsolas J.M."/>
            <person name="Valente V.L."/>
            <person name="Venter E."/>
            <person name="Venter J.C."/>
            <person name="Vicario S."/>
            <person name="Vieira F.G."/>
            <person name="Vilella A.J."/>
            <person name="Villasante A."/>
            <person name="Walenz B."/>
            <person name="Wang J."/>
            <person name="Wasserman M."/>
            <person name="Watts T."/>
            <person name="Wilson D."/>
            <person name="Wilson R.K."/>
            <person name="Wing R.A."/>
            <person name="Wolfner M.F."/>
            <person name="Wong A."/>
            <person name="Wong G.K."/>
            <person name="Wu C.I."/>
            <person name="Wu G."/>
            <person name="Yamamoto D."/>
            <person name="Yang H.P."/>
            <person name="Yang S.P."/>
            <person name="Yorke J.A."/>
            <person name="Yoshida K."/>
            <person name="Zdobnov E."/>
            <person name="Zhang P."/>
            <person name="Zhang Y."/>
            <person name="Zimin A.V."/>
            <person name="Baldwin J."/>
            <person name="Abdouelleil A."/>
            <person name="Abdulkadir J."/>
            <person name="Abebe A."/>
            <person name="Abera B."/>
            <person name="Abreu J."/>
            <person name="Acer S.C."/>
            <person name="Aftuck L."/>
            <person name="Alexander A."/>
            <person name="An P."/>
            <person name="Anderson E."/>
            <person name="Anderson S."/>
            <person name="Arachi H."/>
            <person name="Azer M."/>
            <person name="Bachantsang P."/>
            <person name="Barry A."/>
            <person name="Bayul T."/>
            <person name="Berlin A."/>
            <person name="Bessette D."/>
            <person name="Bloom T."/>
            <person name="Blye J."/>
            <person name="Boguslavskiy L."/>
            <person name="Bonnet C."/>
            <person name="Boukhgalter B."/>
            <person name="Bourzgui I."/>
            <person name="Brown A."/>
            <person name="Cahill P."/>
            <person name="Channer S."/>
            <person name="Cheshatsang Y."/>
            <person name="Chuda L."/>
            <person name="Citroen M."/>
            <person name="Collymore A."/>
            <person name="Cooke P."/>
            <person name="Costello M."/>
            <person name="D'Aco K."/>
            <person name="Daza R."/>
            <person name="De Haan G."/>
            <person name="DeGray S."/>
            <person name="DeMaso C."/>
            <person name="Dhargay N."/>
            <person name="Dooley K."/>
            <person name="Dooley E."/>
            <person name="Doricent M."/>
            <person name="Dorje P."/>
            <person name="Dorjee K."/>
            <person name="Dupes A."/>
            <person name="Elong R."/>
            <person name="Falk J."/>
            <person name="Farina A."/>
            <person name="Faro S."/>
            <person name="Ferguson D."/>
            <person name="Fisher S."/>
            <person name="Foley C.D."/>
            <person name="Franke A."/>
            <person name="Friedrich D."/>
            <person name="Gadbois L."/>
            <person name="Gearin G."/>
            <person name="Gearin C.R."/>
            <person name="Giannoukos G."/>
            <person name="Goode T."/>
            <person name="Graham J."/>
            <person name="Grandbois E."/>
            <person name="Grewal S."/>
            <person name="Gyaltsen K."/>
            <person name="Hafez N."/>
            <person name="Hagos B."/>
            <person name="Hall J."/>
            <person name="Henson C."/>
            <person name="Hollinger A."/>
            <person name="Honan T."/>
            <person name="Huard M.D."/>
            <person name="Hughes L."/>
            <person name="Hurhula B."/>
            <person name="Husby M.E."/>
            <person name="Kamat A."/>
            <person name="Kanga B."/>
            <person name="Kashin S."/>
            <person name="Khazanovich D."/>
            <person name="Kisner P."/>
            <person name="Lance K."/>
            <person name="Lara M."/>
            <person name="Lee W."/>
            <person name="Lennon N."/>
            <person name="Letendre F."/>
            <person name="LeVine R."/>
            <person name="Lipovsky A."/>
            <person name="Liu X."/>
            <person name="Liu J."/>
            <person name="Liu S."/>
            <person name="Lokyitsang T."/>
            <person name="Lokyitsang Y."/>
            <person name="Lubonja R."/>
            <person name="Lui A."/>
            <person name="MacDonald P."/>
            <person name="Magnisalis V."/>
            <person name="Maru K."/>
            <person name="Matthews C."/>
            <person name="McCusker W."/>
            <person name="McDonough S."/>
            <person name="Mehta T."/>
            <person name="Meldrim J."/>
            <person name="Meneus L."/>
            <person name="Mihai O."/>
            <person name="Mihalev A."/>
            <person name="Mihova T."/>
            <person name="Mittelman R."/>
            <person name="Mlenga V."/>
            <person name="Montmayeur A."/>
            <person name="Mulrain L."/>
            <person name="Navidi A."/>
            <person name="Naylor J."/>
            <person name="Negash T."/>
            <person name="Nguyen T."/>
            <person name="Nguyen N."/>
            <person name="Nicol R."/>
            <person name="Norbu C."/>
            <person name="Norbu N."/>
            <person name="Novod N."/>
            <person name="O'Neill B."/>
            <person name="Osman S."/>
            <person name="Markiewicz E."/>
            <person name="Oyono O.L."/>
            <person name="Patti C."/>
            <person name="Phunkhang P."/>
            <person name="Pierre F."/>
            <person name="Priest M."/>
            <person name="Raghuraman S."/>
            <person name="Rege F."/>
            <person name="Reyes R."/>
            <person name="Rise C."/>
            <person name="Rogov P."/>
            <person name="Ross K."/>
            <person name="Ryan E."/>
            <person name="Settipalli S."/>
            <person name="Shea T."/>
            <person name="Sherpa N."/>
            <person name="Shi L."/>
            <person name="Shih D."/>
            <person name="Sparrow T."/>
            <person name="Spaulding J."/>
            <person name="Stalker J."/>
            <person name="Stange-Thomann N."/>
            <person name="Stavropoulos S."/>
            <person name="Stone C."/>
            <person name="Strader C."/>
            <person name="Tesfaye S."/>
            <person name="Thomson T."/>
            <person name="Thoulutsang Y."/>
            <person name="Thoulutsang D."/>
            <person name="Topham K."/>
            <person name="Topping I."/>
            <person name="Tsamla T."/>
            <person name="Vassiliev H."/>
            <person name="Vo A."/>
            <person name="Wangchuk T."/>
            <person name="Wangdi T."/>
            <person name="Weiand M."/>
            <person name="Wilkinson J."/>
            <person name="Wilson A."/>
            <person name="Yadav S."/>
            <person name="Young G."/>
            <person name="Yu Q."/>
            <person name="Zembek L."/>
            <person name="Zhong D."/>
            <person name="Zimmer A."/>
            <person name="Zwirko Z."/>
            <person name="Jaffe D.B."/>
            <person name="Alvarez P."/>
            <person name="Brockman W."/>
            <person name="Butler J."/>
            <person name="Chin C."/>
            <person name="Gnerre S."/>
            <person name="Grabherr M."/>
            <person name="Kleber M."/>
            <person name="Mauceli E."/>
            <person name="MacCallum I."/>
        </authorList>
    </citation>
    <scope>NUCLEOTIDE SEQUENCE [LARGE SCALE GENOMIC DNA]</scope>
    <source>
        <strain evidence="4">Tucson 14024-0371.13</strain>
    </source>
</reference>
<evidence type="ECO:0000313" key="3">
    <source>
        <dbReference type="EMBL" id="EDV35830.1"/>
    </source>
</evidence>
<dbReference type="KEGG" id="dan:6495514"/>
<feature type="region of interest" description="Disordered" evidence="1">
    <location>
        <begin position="51"/>
        <end position="123"/>
    </location>
</feature>
<gene>
    <name evidence="3" type="primary">Dana\GF12665</name>
    <name evidence="3" type="synonym">dana_GLEANR_12683</name>
    <name evidence="3" type="ORF">GF12665</name>
</gene>
<dbReference type="HOGENOM" id="CLU_170574_0_0_1"/>
<name>B3MHJ4_DROAN</name>
<feature type="chain" id="PRO_5002792949" evidence="2">
    <location>
        <begin position="23"/>
        <end position="123"/>
    </location>
</feature>
<dbReference type="OMA" id="HVPEMES"/>
<evidence type="ECO:0000313" key="4">
    <source>
        <dbReference type="Proteomes" id="UP000007801"/>
    </source>
</evidence>
<feature type="compositionally biased region" description="Pro residues" evidence="1">
    <location>
        <begin position="99"/>
        <end position="123"/>
    </location>
</feature>
<dbReference type="AlphaFoldDB" id="B3MHJ4"/>